<sequence length="105" mass="12451">MDTHQVRQLIKAHLAEGETECRWCFAVDMQRIKGDIIAAYNYPDCTLVHLSCPRCDGEFTLYFHAWGEDYLKDIICKLHPELEDRIDDDLFNEINDRVWPEYLTN</sequence>
<name>X1BS15_9ZZZZ</name>
<organism evidence="1">
    <name type="scientific">marine sediment metagenome</name>
    <dbReference type="NCBI Taxonomy" id="412755"/>
    <lineage>
        <taxon>unclassified sequences</taxon>
        <taxon>metagenomes</taxon>
        <taxon>ecological metagenomes</taxon>
    </lineage>
</organism>
<comment type="caution">
    <text evidence="1">The sequence shown here is derived from an EMBL/GenBank/DDBJ whole genome shotgun (WGS) entry which is preliminary data.</text>
</comment>
<reference evidence="1" key="1">
    <citation type="journal article" date="2014" name="Front. Microbiol.">
        <title>High frequency of phylogenetically diverse reductive dehalogenase-homologous genes in deep subseafloor sedimentary metagenomes.</title>
        <authorList>
            <person name="Kawai M."/>
            <person name="Futagami T."/>
            <person name="Toyoda A."/>
            <person name="Takaki Y."/>
            <person name="Nishi S."/>
            <person name="Hori S."/>
            <person name="Arai W."/>
            <person name="Tsubouchi T."/>
            <person name="Morono Y."/>
            <person name="Uchiyama I."/>
            <person name="Ito T."/>
            <person name="Fujiyama A."/>
            <person name="Inagaki F."/>
            <person name="Takami H."/>
        </authorList>
    </citation>
    <scope>NUCLEOTIDE SEQUENCE</scope>
    <source>
        <strain evidence="1">Expedition CK06-06</strain>
    </source>
</reference>
<proteinExistence type="predicted"/>
<dbReference type="EMBL" id="BART01026520">
    <property type="protein sequence ID" value="GAG97890.1"/>
    <property type="molecule type" value="Genomic_DNA"/>
</dbReference>
<gene>
    <name evidence="1" type="ORF">S01H4_47281</name>
</gene>
<dbReference type="AlphaFoldDB" id="X1BS15"/>
<protein>
    <submittedName>
        <fullName evidence="1">Uncharacterized protein</fullName>
    </submittedName>
</protein>
<evidence type="ECO:0000313" key="1">
    <source>
        <dbReference type="EMBL" id="GAG97890.1"/>
    </source>
</evidence>
<accession>X1BS15</accession>